<protein>
    <recommendedName>
        <fullName evidence="4">Palmitoyl-protein thioesterase</fullName>
    </recommendedName>
</protein>
<dbReference type="Proteomes" id="UP000243459">
    <property type="component" value="Chromosome 10"/>
</dbReference>
<keyword evidence="3" id="KW-1185">Reference proteome</keyword>
<accession>A0A5P1E1M6</accession>
<dbReference type="PANTHER" id="PTHR11247">
    <property type="entry name" value="PALMITOYL-PROTEIN THIOESTERASE/DOLICHYLDIPHOSPHATASE 1"/>
    <property type="match status" value="1"/>
</dbReference>
<evidence type="ECO:0008006" key="4">
    <source>
        <dbReference type="Google" id="ProtNLM"/>
    </source>
</evidence>
<proteinExistence type="predicted"/>
<dbReference type="Gene3D" id="3.40.50.1820">
    <property type="entry name" value="alpha/beta hydrolase"/>
    <property type="match status" value="1"/>
</dbReference>
<dbReference type="Pfam" id="PF02089">
    <property type="entry name" value="Palm_thioest"/>
    <property type="match status" value="1"/>
</dbReference>
<dbReference type="InterPro" id="IPR029058">
    <property type="entry name" value="AB_hydrolase_fold"/>
</dbReference>
<dbReference type="AlphaFoldDB" id="A0A5P1E1M6"/>
<feature type="non-terminal residue" evidence="2">
    <location>
        <position position="1"/>
    </location>
</feature>
<sequence length="87" mass="9527">IGDQCKNRGMTQFTELLSNYSGVQGYCLEIGDGTTDSWFMPLKEQTDIACEKVKEMKELDGGYNIVGLSQGNLIARGIIEFCEGGPL</sequence>
<dbReference type="OMA" id="FLDSWIM"/>
<evidence type="ECO:0000313" key="2">
    <source>
        <dbReference type="EMBL" id="ONK56388.1"/>
    </source>
</evidence>
<feature type="non-terminal residue" evidence="2">
    <location>
        <position position="87"/>
    </location>
</feature>
<dbReference type="EMBL" id="CM007390">
    <property type="protein sequence ID" value="ONK56388.1"/>
    <property type="molecule type" value="Genomic_DNA"/>
</dbReference>
<dbReference type="GO" id="GO:0016790">
    <property type="term" value="F:thiolester hydrolase activity"/>
    <property type="evidence" value="ECO:0007669"/>
    <property type="project" value="TreeGrafter"/>
</dbReference>
<evidence type="ECO:0000313" key="3">
    <source>
        <dbReference type="Proteomes" id="UP000243459"/>
    </source>
</evidence>
<organism evidence="2 3">
    <name type="scientific">Asparagus officinalis</name>
    <name type="common">Garden asparagus</name>
    <dbReference type="NCBI Taxonomy" id="4686"/>
    <lineage>
        <taxon>Eukaryota</taxon>
        <taxon>Viridiplantae</taxon>
        <taxon>Streptophyta</taxon>
        <taxon>Embryophyta</taxon>
        <taxon>Tracheophyta</taxon>
        <taxon>Spermatophyta</taxon>
        <taxon>Magnoliopsida</taxon>
        <taxon>Liliopsida</taxon>
        <taxon>Asparagales</taxon>
        <taxon>Asparagaceae</taxon>
        <taxon>Asparagoideae</taxon>
        <taxon>Asparagus</taxon>
    </lineage>
</organism>
<dbReference type="PANTHER" id="PTHR11247:SF8">
    <property type="entry name" value="PALMITOYL-PROTEIN THIOESTERASE 1"/>
    <property type="match status" value="1"/>
</dbReference>
<gene>
    <name evidence="2" type="ORF">A4U43_C10F7960</name>
</gene>
<dbReference type="Gramene" id="ONK56388">
    <property type="protein sequence ID" value="ONK56388"/>
    <property type="gene ID" value="A4U43_C10F7960"/>
</dbReference>
<name>A0A5P1E1M6_ASPOF</name>
<keyword evidence="1" id="KW-0378">Hydrolase</keyword>
<evidence type="ECO:0000256" key="1">
    <source>
        <dbReference type="ARBA" id="ARBA00022801"/>
    </source>
</evidence>
<reference evidence="3" key="1">
    <citation type="journal article" date="2017" name="Nat. Commun.">
        <title>The asparagus genome sheds light on the origin and evolution of a young Y chromosome.</title>
        <authorList>
            <person name="Harkess A."/>
            <person name="Zhou J."/>
            <person name="Xu C."/>
            <person name="Bowers J.E."/>
            <person name="Van der Hulst R."/>
            <person name="Ayyampalayam S."/>
            <person name="Mercati F."/>
            <person name="Riccardi P."/>
            <person name="McKain M.R."/>
            <person name="Kakrana A."/>
            <person name="Tang H."/>
            <person name="Ray J."/>
            <person name="Groenendijk J."/>
            <person name="Arikit S."/>
            <person name="Mathioni S.M."/>
            <person name="Nakano M."/>
            <person name="Shan H."/>
            <person name="Telgmann-Rauber A."/>
            <person name="Kanno A."/>
            <person name="Yue Z."/>
            <person name="Chen H."/>
            <person name="Li W."/>
            <person name="Chen Y."/>
            <person name="Xu X."/>
            <person name="Zhang Y."/>
            <person name="Luo S."/>
            <person name="Chen H."/>
            <person name="Gao J."/>
            <person name="Mao Z."/>
            <person name="Pires J.C."/>
            <person name="Luo M."/>
            <person name="Kudrna D."/>
            <person name="Wing R.A."/>
            <person name="Meyers B.C."/>
            <person name="Yi K."/>
            <person name="Kong H."/>
            <person name="Lavrijsen P."/>
            <person name="Sunseri F."/>
            <person name="Falavigna A."/>
            <person name="Ye Y."/>
            <person name="Leebens-Mack J.H."/>
            <person name="Chen G."/>
        </authorList>
    </citation>
    <scope>NUCLEOTIDE SEQUENCE [LARGE SCALE GENOMIC DNA]</scope>
    <source>
        <strain evidence="3">cv. DH0086</strain>
    </source>
</reference>
<dbReference type="SUPFAM" id="SSF53474">
    <property type="entry name" value="alpha/beta-Hydrolases"/>
    <property type="match status" value="1"/>
</dbReference>